<dbReference type="EMBL" id="JAMPLM010000008">
    <property type="protein sequence ID" value="MEP1059027.1"/>
    <property type="molecule type" value="Genomic_DNA"/>
</dbReference>
<dbReference type="PANTHER" id="PTHR38340:SF1">
    <property type="entry name" value="S-LAYER PROTEIN"/>
    <property type="match status" value="1"/>
</dbReference>
<evidence type="ECO:0000313" key="4">
    <source>
        <dbReference type="Proteomes" id="UP001476950"/>
    </source>
</evidence>
<sequence length="310" mass="31179">MGISAQIGLDAILSLLQNNPTSLLGQAQFPGGLNAATDPAAGINFLGDAGDNIAITGSSGDLLKVGNDLMLGGDGNDLLASGGGNDALFGGNGNDRLQADDGNDVVFGDAGSDELFGGFGNDILAGGVGSDLLEGQEGTDVLIGGDTQDLMRGGEGQDLFVYEGNLFANGTPALAGQTGINVLNTPDVILDYTVGEDKFALAQADLGLDAITFQKGQASEIATDGNVIVLTNPFAAAGAAARAIANNPNITADEGAFVYFNSTLGLTRLVYSKDLSDGGDISVLANLDNQRGEAGLANVANFSANDFALV</sequence>
<gene>
    <name evidence="3" type="ORF">NDI38_11325</name>
</gene>
<dbReference type="Proteomes" id="UP001476950">
    <property type="component" value="Unassembled WGS sequence"/>
</dbReference>
<protein>
    <recommendedName>
        <fullName evidence="5">Calcium-binding protein</fullName>
    </recommendedName>
</protein>
<dbReference type="PRINTS" id="PR00313">
    <property type="entry name" value="CABNDNGRPT"/>
</dbReference>
<dbReference type="InterPro" id="IPR018511">
    <property type="entry name" value="Hemolysin-typ_Ca-bd_CS"/>
</dbReference>
<organism evidence="3 4">
    <name type="scientific">Stenomitos frigidus AS-A4</name>
    <dbReference type="NCBI Taxonomy" id="2933935"/>
    <lineage>
        <taxon>Bacteria</taxon>
        <taxon>Bacillati</taxon>
        <taxon>Cyanobacteriota</taxon>
        <taxon>Cyanophyceae</taxon>
        <taxon>Leptolyngbyales</taxon>
        <taxon>Leptolyngbyaceae</taxon>
        <taxon>Stenomitos</taxon>
    </lineage>
</organism>
<name>A0ABV0KIV2_9CYAN</name>
<evidence type="ECO:0008006" key="5">
    <source>
        <dbReference type="Google" id="ProtNLM"/>
    </source>
</evidence>
<dbReference type="InterPro" id="IPR011049">
    <property type="entry name" value="Serralysin-like_metalloprot_C"/>
</dbReference>
<keyword evidence="2" id="KW-0964">Secreted</keyword>
<reference evidence="3 4" key="1">
    <citation type="submission" date="2022-04" db="EMBL/GenBank/DDBJ databases">
        <title>Positive selection, recombination, and allopatry shape intraspecific diversity of widespread and dominant cyanobacteria.</title>
        <authorList>
            <person name="Wei J."/>
            <person name="Shu W."/>
            <person name="Hu C."/>
        </authorList>
    </citation>
    <scope>NUCLEOTIDE SEQUENCE [LARGE SCALE GENOMIC DNA]</scope>
    <source>
        <strain evidence="3 4">AS-A4</strain>
    </source>
</reference>
<dbReference type="PANTHER" id="PTHR38340">
    <property type="entry name" value="S-LAYER PROTEIN"/>
    <property type="match status" value="1"/>
</dbReference>
<dbReference type="Pfam" id="PF00353">
    <property type="entry name" value="HemolysinCabind"/>
    <property type="match status" value="2"/>
</dbReference>
<comment type="caution">
    <text evidence="3">The sequence shown here is derived from an EMBL/GenBank/DDBJ whole genome shotgun (WGS) entry which is preliminary data.</text>
</comment>
<keyword evidence="4" id="KW-1185">Reference proteome</keyword>
<dbReference type="Gene3D" id="2.150.10.10">
    <property type="entry name" value="Serralysin-like metalloprotease, C-terminal"/>
    <property type="match status" value="2"/>
</dbReference>
<evidence type="ECO:0000256" key="1">
    <source>
        <dbReference type="ARBA" id="ARBA00004613"/>
    </source>
</evidence>
<dbReference type="PROSITE" id="PS00330">
    <property type="entry name" value="HEMOLYSIN_CALCIUM"/>
    <property type="match status" value="1"/>
</dbReference>
<dbReference type="InterPro" id="IPR001343">
    <property type="entry name" value="Hemolysn_Ca-bd"/>
</dbReference>
<dbReference type="InterPro" id="IPR050557">
    <property type="entry name" value="RTX_toxin/Mannuronan_C5-epim"/>
</dbReference>
<dbReference type="RefSeq" id="WP_190450080.1">
    <property type="nucleotide sequence ID" value="NZ_JAMPLM010000008.1"/>
</dbReference>
<evidence type="ECO:0000256" key="2">
    <source>
        <dbReference type="ARBA" id="ARBA00022525"/>
    </source>
</evidence>
<proteinExistence type="predicted"/>
<dbReference type="SUPFAM" id="SSF51120">
    <property type="entry name" value="beta-Roll"/>
    <property type="match status" value="1"/>
</dbReference>
<evidence type="ECO:0000313" key="3">
    <source>
        <dbReference type="EMBL" id="MEP1059027.1"/>
    </source>
</evidence>
<comment type="subcellular location">
    <subcellularLocation>
        <location evidence="1">Secreted</location>
    </subcellularLocation>
</comment>
<accession>A0ABV0KIV2</accession>